<dbReference type="Proteomes" id="UP001642360">
    <property type="component" value="Unassembled WGS sequence"/>
</dbReference>
<name>A0ABC8R6N4_9AQUA</name>
<protein>
    <submittedName>
        <fullName evidence="2">Uncharacterized protein</fullName>
    </submittedName>
</protein>
<reference evidence="2 3" key="1">
    <citation type="submission" date="2024-02" db="EMBL/GenBank/DDBJ databases">
        <authorList>
            <person name="Vignale AGUSTIN F."/>
            <person name="Sosa J E."/>
            <person name="Modenutti C."/>
        </authorList>
    </citation>
    <scope>NUCLEOTIDE SEQUENCE [LARGE SCALE GENOMIC DNA]</scope>
</reference>
<evidence type="ECO:0000313" key="3">
    <source>
        <dbReference type="Proteomes" id="UP001642360"/>
    </source>
</evidence>
<sequence length="144" mass="14773">MTEGEGRACALQEASKTRVTVGHGSVGEAQEAEQLGKQLGKMREETREAGALGQAPLGHAKKTSSGREPGVGGQAGCVRKRVVALSGHTGGAVALTGHAGKAAALGEHAEALGMAQLAMGVTWRSQTLFAPGVKHWRVAATRRQ</sequence>
<evidence type="ECO:0000256" key="1">
    <source>
        <dbReference type="SAM" id="MobiDB-lite"/>
    </source>
</evidence>
<comment type="caution">
    <text evidence="2">The sequence shown here is derived from an EMBL/GenBank/DDBJ whole genome shotgun (WGS) entry which is preliminary data.</text>
</comment>
<gene>
    <name evidence="2" type="ORF">ILEXP_LOCUS8168</name>
</gene>
<accession>A0ABC8R6N4</accession>
<evidence type="ECO:0000313" key="2">
    <source>
        <dbReference type="EMBL" id="CAK9140661.1"/>
    </source>
</evidence>
<organism evidence="2 3">
    <name type="scientific">Ilex paraguariensis</name>
    <name type="common">yerba mate</name>
    <dbReference type="NCBI Taxonomy" id="185542"/>
    <lineage>
        <taxon>Eukaryota</taxon>
        <taxon>Viridiplantae</taxon>
        <taxon>Streptophyta</taxon>
        <taxon>Embryophyta</taxon>
        <taxon>Tracheophyta</taxon>
        <taxon>Spermatophyta</taxon>
        <taxon>Magnoliopsida</taxon>
        <taxon>eudicotyledons</taxon>
        <taxon>Gunneridae</taxon>
        <taxon>Pentapetalae</taxon>
        <taxon>asterids</taxon>
        <taxon>campanulids</taxon>
        <taxon>Aquifoliales</taxon>
        <taxon>Aquifoliaceae</taxon>
        <taxon>Ilex</taxon>
    </lineage>
</organism>
<dbReference type="EMBL" id="CAUOFW020001059">
    <property type="protein sequence ID" value="CAK9140661.1"/>
    <property type="molecule type" value="Genomic_DNA"/>
</dbReference>
<proteinExistence type="predicted"/>
<dbReference type="AlphaFoldDB" id="A0ABC8R6N4"/>
<keyword evidence="3" id="KW-1185">Reference proteome</keyword>
<feature type="region of interest" description="Disordered" evidence="1">
    <location>
        <begin position="20"/>
        <end position="74"/>
    </location>
</feature>